<dbReference type="InterPro" id="IPR036390">
    <property type="entry name" value="WH_DNA-bd_sf"/>
</dbReference>
<dbReference type="InterPro" id="IPR050707">
    <property type="entry name" value="HTH_MetabolicPath_Reg"/>
</dbReference>
<dbReference type="InterPro" id="IPR029016">
    <property type="entry name" value="GAF-like_dom_sf"/>
</dbReference>
<evidence type="ECO:0000313" key="6">
    <source>
        <dbReference type="EMBL" id="SIS60726.1"/>
    </source>
</evidence>
<dbReference type="SMART" id="SM00346">
    <property type="entry name" value="HTH_ICLR"/>
    <property type="match status" value="1"/>
</dbReference>
<sequence length="259" mass="28334">MLNETPKAKRNDPLMVQSVAKAFRVLTVFDKGHGSLTLSQIAQLTDMDVSTAQRFTHTLTQLGYLRKDPVTRQFELSIKTLDLAYHYIRGSRLVDRAMPVLLHLSKETEEAVSLTVLDGTEIVFVSRYLSRRMLNTDVISGSRLPAYCTAPGRAILSRLPDAAVREILAQSDLLAHTPATPTDIDEILARIAEARRNGYAAAFDEIYHGDASVAAPIIGASGEVVGAVSMAVPLARMERAQFLETFPHLVTAAARGISF</sequence>
<dbReference type="GO" id="GO:0003700">
    <property type="term" value="F:DNA-binding transcription factor activity"/>
    <property type="evidence" value="ECO:0007669"/>
    <property type="project" value="TreeGrafter"/>
</dbReference>
<feature type="domain" description="IclR-ED" evidence="5">
    <location>
        <begin position="79"/>
        <end position="259"/>
    </location>
</feature>
<evidence type="ECO:0000259" key="4">
    <source>
        <dbReference type="PROSITE" id="PS51077"/>
    </source>
</evidence>
<protein>
    <submittedName>
        <fullName evidence="6">Transcriptional regulator, IclR family</fullName>
    </submittedName>
</protein>
<name>A0A1N7KGJ4_9RHOB</name>
<dbReference type="EMBL" id="FTOT01000001">
    <property type="protein sequence ID" value="SIS60726.1"/>
    <property type="molecule type" value="Genomic_DNA"/>
</dbReference>
<dbReference type="InterPro" id="IPR005471">
    <property type="entry name" value="Tscrpt_reg_IclR_N"/>
</dbReference>
<dbReference type="GO" id="GO:0045892">
    <property type="term" value="P:negative regulation of DNA-templated transcription"/>
    <property type="evidence" value="ECO:0007669"/>
    <property type="project" value="TreeGrafter"/>
</dbReference>
<keyword evidence="3" id="KW-0804">Transcription</keyword>
<proteinExistence type="predicted"/>
<dbReference type="InterPro" id="IPR014757">
    <property type="entry name" value="Tscrpt_reg_IclR_C"/>
</dbReference>
<organism evidence="6 7">
    <name type="scientific">Gemmobacter megaterium</name>
    <dbReference type="NCBI Taxonomy" id="1086013"/>
    <lineage>
        <taxon>Bacteria</taxon>
        <taxon>Pseudomonadati</taxon>
        <taxon>Pseudomonadota</taxon>
        <taxon>Alphaproteobacteria</taxon>
        <taxon>Rhodobacterales</taxon>
        <taxon>Paracoccaceae</taxon>
        <taxon>Gemmobacter</taxon>
    </lineage>
</organism>
<feature type="domain" description="HTH iclR-type" evidence="4">
    <location>
        <begin position="16"/>
        <end position="78"/>
    </location>
</feature>
<evidence type="ECO:0000259" key="5">
    <source>
        <dbReference type="PROSITE" id="PS51078"/>
    </source>
</evidence>
<dbReference type="RefSeq" id="WP_076528218.1">
    <property type="nucleotide sequence ID" value="NZ_BMEH01000001.1"/>
</dbReference>
<dbReference type="Gene3D" id="1.10.10.10">
    <property type="entry name" value="Winged helix-like DNA-binding domain superfamily/Winged helix DNA-binding domain"/>
    <property type="match status" value="1"/>
</dbReference>
<dbReference type="AlphaFoldDB" id="A0A1N7KGJ4"/>
<dbReference type="PANTHER" id="PTHR30136">
    <property type="entry name" value="HELIX-TURN-HELIX TRANSCRIPTIONAL REGULATOR, ICLR FAMILY"/>
    <property type="match status" value="1"/>
</dbReference>
<dbReference type="PROSITE" id="PS51078">
    <property type="entry name" value="ICLR_ED"/>
    <property type="match status" value="1"/>
</dbReference>
<dbReference type="Proteomes" id="UP000186141">
    <property type="component" value="Unassembled WGS sequence"/>
</dbReference>
<dbReference type="OrthoDB" id="9807558at2"/>
<dbReference type="Gene3D" id="3.30.450.40">
    <property type="match status" value="1"/>
</dbReference>
<keyword evidence="1" id="KW-0805">Transcription regulation</keyword>
<reference evidence="6 7" key="1">
    <citation type="submission" date="2017-01" db="EMBL/GenBank/DDBJ databases">
        <authorList>
            <person name="Mah S.A."/>
            <person name="Swanson W.J."/>
            <person name="Moy G.W."/>
            <person name="Vacquier V.D."/>
        </authorList>
    </citation>
    <scope>NUCLEOTIDE SEQUENCE [LARGE SCALE GENOMIC DNA]</scope>
    <source>
        <strain evidence="6 7">DSM 26375</strain>
    </source>
</reference>
<keyword evidence="2" id="KW-0238">DNA-binding</keyword>
<accession>A0A1N7KGJ4</accession>
<dbReference type="STRING" id="1086013.SAMN05421774_101419"/>
<dbReference type="InterPro" id="IPR036388">
    <property type="entry name" value="WH-like_DNA-bd_sf"/>
</dbReference>
<gene>
    <name evidence="6" type="ORF">SAMN05421774_101419</name>
</gene>
<dbReference type="PROSITE" id="PS51077">
    <property type="entry name" value="HTH_ICLR"/>
    <property type="match status" value="1"/>
</dbReference>
<dbReference type="GO" id="GO:0003677">
    <property type="term" value="F:DNA binding"/>
    <property type="evidence" value="ECO:0007669"/>
    <property type="project" value="UniProtKB-KW"/>
</dbReference>
<dbReference type="SUPFAM" id="SSF55781">
    <property type="entry name" value="GAF domain-like"/>
    <property type="match status" value="1"/>
</dbReference>
<evidence type="ECO:0000313" key="7">
    <source>
        <dbReference type="Proteomes" id="UP000186141"/>
    </source>
</evidence>
<evidence type="ECO:0000256" key="2">
    <source>
        <dbReference type="ARBA" id="ARBA00023125"/>
    </source>
</evidence>
<dbReference type="Pfam" id="PF01614">
    <property type="entry name" value="IclR_C"/>
    <property type="match status" value="1"/>
</dbReference>
<dbReference type="PANTHER" id="PTHR30136:SF34">
    <property type="entry name" value="TRANSCRIPTIONAL REGULATOR"/>
    <property type="match status" value="1"/>
</dbReference>
<dbReference type="SUPFAM" id="SSF46785">
    <property type="entry name" value="Winged helix' DNA-binding domain"/>
    <property type="match status" value="1"/>
</dbReference>
<dbReference type="Pfam" id="PF09339">
    <property type="entry name" value="HTH_IclR"/>
    <property type="match status" value="1"/>
</dbReference>
<evidence type="ECO:0000256" key="1">
    <source>
        <dbReference type="ARBA" id="ARBA00023015"/>
    </source>
</evidence>
<evidence type="ECO:0000256" key="3">
    <source>
        <dbReference type="ARBA" id="ARBA00023163"/>
    </source>
</evidence>
<keyword evidence="7" id="KW-1185">Reference proteome</keyword>